<name>A0A9I9E2I2_CUCME</name>
<dbReference type="InterPro" id="IPR011990">
    <property type="entry name" value="TPR-like_helical_dom_sf"/>
</dbReference>
<dbReference type="Gramene" id="MELO3C027577.2.1">
    <property type="protein sequence ID" value="MELO3C027577.2.1"/>
    <property type="gene ID" value="MELO3C027577.2"/>
</dbReference>
<protein>
    <submittedName>
        <fullName evidence="1">Uncharacterized protein</fullName>
    </submittedName>
</protein>
<dbReference type="AlphaFoldDB" id="A0A9I9E2I2"/>
<reference evidence="1" key="1">
    <citation type="submission" date="2023-03" db="UniProtKB">
        <authorList>
            <consortium name="EnsemblPlants"/>
        </authorList>
    </citation>
    <scope>IDENTIFICATION</scope>
</reference>
<proteinExistence type="predicted"/>
<dbReference type="EnsemblPlants" id="MELO3C027577.2.1">
    <property type="protein sequence ID" value="MELO3C027577.2.1"/>
    <property type="gene ID" value="MELO3C027577.2"/>
</dbReference>
<dbReference type="SUPFAM" id="SSF48452">
    <property type="entry name" value="TPR-like"/>
    <property type="match status" value="1"/>
</dbReference>
<sequence>MLNHFLEAIAVMKHALDVDPTNLEMLHALGVSHANEHPRDILFSYLCNQANHKHQIICRKLMVQVQASVNCLELKGVITKQMTAIEEMVASEYN</sequence>
<dbReference type="Gene3D" id="1.25.40.10">
    <property type="entry name" value="Tetratricopeptide repeat domain"/>
    <property type="match status" value="1"/>
</dbReference>
<evidence type="ECO:0000313" key="1">
    <source>
        <dbReference type="EnsemblPlants" id="MELO3C027577.2.1"/>
    </source>
</evidence>
<accession>A0A9I9E2I2</accession>
<organism evidence="1">
    <name type="scientific">Cucumis melo</name>
    <name type="common">Muskmelon</name>
    <dbReference type="NCBI Taxonomy" id="3656"/>
    <lineage>
        <taxon>Eukaryota</taxon>
        <taxon>Viridiplantae</taxon>
        <taxon>Streptophyta</taxon>
        <taxon>Embryophyta</taxon>
        <taxon>Tracheophyta</taxon>
        <taxon>Spermatophyta</taxon>
        <taxon>Magnoliopsida</taxon>
        <taxon>eudicotyledons</taxon>
        <taxon>Gunneridae</taxon>
        <taxon>Pentapetalae</taxon>
        <taxon>rosids</taxon>
        <taxon>fabids</taxon>
        <taxon>Cucurbitales</taxon>
        <taxon>Cucurbitaceae</taxon>
        <taxon>Benincaseae</taxon>
        <taxon>Cucumis</taxon>
    </lineage>
</organism>